<dbReference type="PANTHER" id="PTHR47216">
    <property type="match status" value="1"/>
</dbReference>
<dbReference type="PANTHER" id="PTHR47216:SF4">
    <property type="entry name" value="OS01G0859400 PROTEIN"/>
    <property type="match status" value="1"/>
</dbReference>
<evidence type="ECO:0008006" key="6">
    <source>
        <dbReference type="Google" id="ProtNLM"/>
    </source>
</evidence>
<evidence type="ECO:0000256" key="1">
    <source>
        <dbReference type="SAM" id="Phobius"/>
    </source>
</evidence>
<sequence>MPFIFPLPSIYYIECIFIESYSFPMNSLTLSHRMFFLSLLLFPLLLFYKFGALIILTLLRLYRQRFRKLRWFDSISDQIVIGGAPLFPFHDNDFLDDINVTAVLNVCTEYPPYDTRPYRSKDNFLHLRILDRQAPSLHQLKKGVRWLDAKIDSGEKILVHCALGEMRSVLFVVAWLIYRYRWDLDKAVSFVKSKRPQAHLNHRQLATLREFNRLVHEGKFTKEPLRRAALASSSL</sequence>
<dbReference type="EMBL" id="MHKB01000008">
    <property type="protein sequence ID" value="OGY79567.1"/>
    <property type="molecule type" value="Genomic_DNA"/>
</dbReference>
<keyword evidence="1" id="KW-0812">Transmembrane</keyword>
<dbReference type="Gene3D" id="3.90.190.10">
    <property type="entry name" value="Protein tyrosine phosphatase superfamily"/>
    <property type="match status" value="1"/>
</dbReference>
<proteinExistence type="predicted"/>
<keyword evidence="1" id="KW-0472">Membrane</keyword>
<dbReference type="AlphaFoldDB" id="A0A1G2AUA7"/>
<evidence type="ECO:0000313" key="4">
    <source>
        <dbReference type="EMBL" id="OGY79567.1"/>
    </source>
</evidence>
<gene>
    <name evidence="4" type="ORF">A3B74_02200</name>
</gene>
<dbReference type="Proteomes" id="UP000177165">
    <property type="component" value="Unassembled WGS sequence"/>
</dbReference>
<reference evidence="4 5" key="1">
    <citation type="journal article" date="2016" name="Nat. Commun.">
        <title>Thousands of microbial genomes shed light on interconnected biogeochemical processes in an aquifer system.</title>
        <authorList>
            <person name="Anantharaman K."/>
            <person name="Brown C.T."/>
            <person name="Hug L.A."/>
            <person name="Sharon I."/>
            <person name="Castelle C.J."/>
            <person name="Probst A.J."/>
            <person name="Thomas B.C."/>
            <person name="Singh A."/>
            <person name="Wilkins M.J."/>
            <person name="Karaoz U."/>
            <person name="Brodie E.L."/>
            <person name="Williams K.H."/>
            <person name="Hubbard S.S."/>
            <person name="Banfield J.F."/>
        </authorList>
    </citation>
    <scope>NUCLEOTIDE SEQUENCE [LARGE SCALE GENOMIC DNA]</scope>
</reference>
<organism evidence="4 5">
    <name type="scientific">Candidatus Kerfeldbacteria bacterium RIFCSPHIGHO2_02_FULL_42_14</name>
    <dbReference type="NCBI Taxonomy" id="1798540"/>
    <lineage>
        <taxon>Bacteria</taxon>
        <taxon>Candidatus Kerfeldiibacteriota</taxon>
    </lineage>
</organism>
<dbReference type="STRING" id="1798540.A3B74_02200"/>
<dbReference type="InterPro" id="IPR000340">
    <property type="entry name" value="Dual-sp_phosphatase_cat-dom"/>
</dbReference>
<dbReference type="PROSITE" id="PS50056">
    <property type="entry name" value="TYR_PHOSPHATASE_2"/>
    <property type="match status" value="1"/>
</dbReference>
<dbReference type="InterPro" id="IPR029021">
    <property type="entry name" value="Prot-tyrosine_phosphatase-like"/>
</dbReference>
<evidence type="ECO:0000313" key="5">
    <source>
        <dbReference type="Proteomes" id="UP000177165"/>
    </source>
</evidence>
<feature type="domain" description="Tyrosine-protein phosphatase" evidence="2">
    <location>
        <begin position="71"/>
        <end position="217"/>
    </location>
</feature>
<evidence type="ECO:0000259" key="2">
    <source>
        <dbReference type="PROSITE" id="PS50054"/>
    </source>
</evidence>
<dbReference type="InterPro" id="IPR000387">
    <property type="entry name" value="Tyr_Pase_dom"/>
</dbReference>
<protein>
    <recommendedName>
        <fullName evidence="6">Tyrosine specific protein phosphatases domain-containing protein</fullName>
    </recommendedName>
</protein>
<dbReference type="InterPro" id="IPR020422">
    <property type="entry name" value="TYR_PHOSPHATASE_DUAL_dom"/>
</dbReference>
<dbReference type="SUPFAM" id="SSF52799">
    <property type="entry name" value="(Phosphotyrosine protein) phosphatases II"/>
    <property type="match status" value="1"/>
</dbReference>
<comment type="caution">
    <text evidence="4">The sequence shown here is derived from an EMBL/GenBank/DDBJ whole genome shotgun (WGS) entry which is preliminary data.</text>
</comment>
<accession>A0A1G2AUA7</accession>
<dbReference type="PROSITE" id="PS50054">
    <property type="entry name" value="TYR_PHOSPHATASE_DUAL"/>
    <property type="match status" value="1"/>
</dbReference>
<evidence type="ECO:0000259" key="3">
    <source>
        <dbReference type="PROSITE" id="PS50056"/>
    </source>
</evidence>
<name>A0A1G2AUA7_9BACT</name>
<keyword evidence="1" id="KW-1133">Transmembrane helix</keyword>
<dbReference type="SMART" id="SM00195">
    <property type="entry name" value="DSPc"/>
    <property type="match status" value="1"/>
</dbReference>
<dbReference type="Pfam" id="PF00782">
    <property type="entry name" value="DSPc"/>
    <property type="match status" value="1"/>
</dbReference>
<feature type="domain" description="Tyrosine specific protein phosphatases" evidence="3">
    <location>
        <begin position="138"/>
        <end position="206"/>
    </location>
</feature>
<feature type="transmembrane region" description="Helical" evidence="1">
    <location>
        <begin position="34"/>
        <end position="62"/>
    </location>
</feature>